<accession>A0A9N9I8F1</accession>
<evidence type="ECO:0000313" key="1">
    <source>
        <dbReference type="EMBL" id="CAG8724997.1"/>
    </source>
</evidence>
<dbReference type="OrthoDB" id="2281769at2759"/>
<evidence type="ECO:0000313" key="2">
    <source>
        <dbReference type="Proteomes" id="UP000789342"/>
    </source>
</evidence>
<sequence length="530" mass="61400">LDKIAESYPKDFESRFQDIIDLLVGWYIDTSVSDSLHLQIADLFKKLRPFWSQHLDFAYELMSHFLVDMEALSRGMISPEGSQVDNDEIKNVIPTNLKVLLSCFQAVTAAIVPVLSQKLEDVHTINDSNADSDHPFDRLRSSIVNFILTIGETYMDTEWFEKGIQTILALSVPRKEHFVHNQIQAIKFWLLQVQNGFQKECSASVFDEWFDCLLQVLAHWFPHVHQDVIYTLLNPNSSLMKLRWVYPFNSRFHSDFMDLIRFFFSSTSEKEESSLIHQITSEIGLMISFILLSPNNAIISKIHPQRKNFSIFNVVQENQEFHSLLESLRLSLEKPDIQSKSHILDERSAMLILTFDIEILSELACAWGHAGEVFLTLYVIINKIIEHDYFEGVIMNLLLNTLRRTSKSEDYFIDNSKGKDLVAPTFLAMITIILTFLQNQRELSFNSLSLLLEWTRDILLFCKNHQFSSIESKSEIQKEISQIICILADISGIAKNINIRLQIPKIIGYYFDVFGTLHLREEVFSKIIDR</sequence>
<reference evidence="1" key="1">
    <citation type="submission" date="2021-06" db="EMBL/GenBank/DDBJ databases">
        <authorList>
            <person name="Kallberg Y."/>
            <person name="Tangrot J."/>
            <person name="Rosling A."/>
        </authorList>
    </citation>
    <scope>NUCLEOTIDE SEQUENCE</scope>
    <source>
        <strain evidence="1">CL551</strain>
    </source>
</reference>
<dbReference type="Proteomes" id="UP000789342">
    <property type="component" value="Unassembled WGS sequence"/>
</dbReference>
<proteinExistence type="predicted"/>
<dbReference type="EMBL" id="CAJVPV010023884">
    <property type="protein sequence ID" value="CAG8724997.1"/>
    <property type="molecule type" value="Genomic_DNA"/>
</dbReference>
<feature type="non-terminal residue" evidence="1">
    <location>
        <position position="530"/>
    </location>
</feature>
<name>A0A9N9I8F1_9GLOM</name>
<protein>
    <submittedName>
        <fullName evidence="1">11130_t:CDS:1</fullName>
    </submittedName>
</protein>
<comment type="caution">
    <text evidence="1">The sequence shown here is derived from an EMBL/GenBank/DDBJ whole genome shotgun (WGS) entry which is preliminary data.</text>
</comment>
<gene>
    <name evidence="1" type="ORF">AMORRO_LOCUS13595</name>
</gene>
<organism evidence="1 2">
    <name type="scientific">Acaulospora morrowiae</name>
    <dbReference type="NCBI Taxonomy" id="94023"/>
    <lineage>
        <taxon>Eukaryota</taxon>
        <taxon>Fungi</taxon>
        <taxon>Fungi incertae sedis</taxon>
        <taxon>Mucoromycota</taxon>
        <taxon>Glomeromycotina</taxon>
        <taxon>Glomeromycetes</taxon>
        <taxon>Diversisporales</taxon>
        <taxon>Acaulosporaceae</taxon>
        <taxon>Acaulospora</taxon>
    </lineage>
</organism>
<keyword evidence="2" id="KW-1185">Reference proteome</keyword>
<dbReference type="AlphaFoldDB" id="A0A9N9I8F1"/>